<sequence length="75" mass="8561">MQEDISLERHVVLLQFVLLAIECRLVRSFNSAKTDSLGTRCCPRICKKAWSYKKEVDGTGDFSYPILGEHALLFI</sequence>
<evidence type="ECO:0000313" key="2">
    <source>
        <dbReference type="Proteomes" id="UP000033441"/>
    </source>
</evidence>
<dbReference type="AlphaFoldDB" id="A0A0F3N9I5"/>
<dbReference type="PATRIC" id="fig|1359152.3.peg.474"/>
<gene>
    <name evidence="1" type="ORF">APHMUC_0451</name>
</gene>
<name>A0A0F3N9I5_ANAPH</name>
<evidence type="ECO:0000313" key="1">
    <source>
        <dbReference type="EMBL" id="KJV64733.1"/>
    </source>
</evidence>
<comment type="caution">
    <text evidence="1">The sequence shown here is derived from an EMBL/GenBank/DDBJ whole genome shotgun (WGS) entry which is preliminary data.</text>
</comment>
<protein>
    <submittedName>
        <fullName evidence="1">Uncharacterized protein</fullName>
    </submittedName>
</protein>
<dbReference type="Proteomes" id="UP000033441">
    <property type="component" value="Unassembled WGS sequence"/>
</dbReference>
<accession>A0A0F3N9I5</accession>
<dbReference type="EMBL" id="LANV01000001">
    <property type="protein sequence ID" value="KJV64733.1"/>
    <property type="molecule type" value="Genomic_DNA"/>
</dbReference>
<reference evidence="1 2" key="1">
    <citation type="submission" date="2015-02" db="EMBL/GenBank/DDBJ databases">
        <title>Genome Sequencing of Rickettsiales.</title>
        <authorList>
            <person name="Daugherty S.C."/>
            <person name="Su Q."/>
            <person name="Abolude K."/>
            <person name="Beier-Sexton M."/>
            <person name="Carlyon J.A."/>
            <person name="Carter R."/>
            <person name="Day N.P."/>
            <person name="Dumler S.J."/>
            <person name="Dyachenko V."/>
            <person name="Godinez A."/>
            <person name="Kurtti T.J."/>
            <person name="Lichay M."/>
            <person name="Mullins K.E."/>
            <person name="Ott S."/>
            <person name="Pappas-Brown V."/>
            <person name="Paris D.H."/>
            <person name="Patel P."/>
            <person name="Richards A.L."/>
            <person name="Sadzewicz L."/>
            <person name="Sears K."/>
            <person name="Seidman D."/>
            <person name="Sengamalay N."/>
            <person name="Stenos J."/>
            <person name="Tallon L.J."/>
            <person name="Vincent G."/>
            <person name="Fraser C.M."/>
            <person name="Munderloh U."/>
            <person name="Dunning-Hotopp J.C."/>
        </authorList>
    </citation>
    <scope>NUCLEOTIDE SEQUENCE [LARGE SCALE GENOMIC DNA]</scope>
    <source>
        <strain evidence="1 2">ApMUC09</strain>
    </source>
</reference>
<organism evidence="1 2">
    <name type="scientific">Anaplasma phagocytophilum str. ApMUC09</name>
    <dbReference type="NCBI Taxonomy" id="1359152"/>
    <lineage>
        <taxon>Bacteria</taxon>
        <taxon>Pseudomonadati</taxon>
        <taxon>Pseudomonadota</taxon>
        <taxon>Alphaproteobacteria</taxon>
        <taxon>Rickettsiales</taxon>
        <taxon>Anaplasmataceae</taxon>
        <taxon>Anaplasma</taxon>
        <taxon>phagocytophilum group</taxon>
    </lineage>
</organism>
<proteinExistence type="predicted"/>